<protein>
    <recommendedName>
        <fullName evidence="1">Histidine phosphotransferase ChpT C-terminal domain-containing protein</fullName>
    </recommendedName>
</protein>
<evidence type="ECO:0000259" key="1">
    <source>
        <dbReference type="Pfam" id="PF10090"/>
    </source>
</evidence>
<organism evidence="2 3">
    <name type="scientific">Planktomarina temperata RCA23</name>
    <dbReference type="NCBI Taxonomy" id="666509"/>
    <lineage>
        <taxon>Bacteria</taxon>
        <taxon>Pseudomonadati</taxon>
        <taxon>Pseudomonadota</taxon>
        <taxon>Alphaproteobacteria</taxon>
        <taxon>Rhodobacterales</taxon>
        <taxon>Paracoccaceae</taxon>
        <taxon>Planktomarina</taxon>
    </lineage>
</organism>
<dbReference type="Proteomes" id="UP000028680">
    <property type="component" value="Chromosome"/>
</dbReference>
<dbReference type="Pfam" id="PF10090">
    <property type="entry name" value="HPTransfase"/>
    <property type="match status" value="1"/>
</dbReference>
<name>A0AAN0RIP2_9RHOB</name>
<dbReference type="KEGG" id="ptp:RCA23_c12800"/>
<evidence type="ECO:0000313" key="3">
    <source>
        <dbReference type="Proteomes" id="UP000028680"/>
    </source>
</evidence>
<reference evidence="2 3" key="1">
    <citation type="journal article" date="2014" name="ISME J.">
        <title>Adaptation of an abundant Roseobacter RCA organism to pelagic systems revealed by genomic and transcriptomic analyses.</title>
        <authorList>
            <person name="Voget S."/>
            <person name="Wemheuer B."/>
            <person name="Brinkhoff T."/>
            <person name="Vollmers J."/>
            <person name="Dietrich S."/>
            <person name="Giebel H.A."/>
            <person name="Beardsley C."/>
            <person name="Sardemann C."/>
            <person name="Bakenhus I."/>
            <person name="Billerbeck S."/>
            <person name="Daniel R."/>
            <person name="Simon M."/>
        </authorList>
    </citation>
    <scope>NUCLEOTIDE SEQUENCE [LARGE SCALE GENOMIC DNA]</scope>
    <source>
        <strain evidence="2 3">RCA23</strain>
    </source>
</reference>
<evidence type="ECO:0000313" key="2">
    <source>
        <dbReference type="EMBL" id="AII86825.1"/>
    </source>
</evidence>
<proteinExistence type="predicted"/>
<keyword evidence="3" id="KW-1185">Reference proteome</keyword>
<accession>A0AAN0RIP2</accession>
<dbReference type="InterPro" id="IPR036890">
    <property type="entry name" value="HATPase_C_sf"/>
</dbReference>
<dbReference type="InterPro" id="IPR018762">
    <property type="entry name" value="ChpT_C"/>
</dbReference>
<dbReference type="EMBL" id="CP003984">
    <property type="protein sequence ID" value="AII86825.1"/>
    <property type="molecule type" value="Genomic_DNA"/>
</dbReference>
<sequence>MDPLFRSHHMTEKPNITALVAARMCHDLASPIGAIGNGVELVELTGKTLGQEGELVKASVNAAVAKLKLFRIAFGQFNADEILNAAEISAVQTSWNVTGRIHVDFIPKQLRKTDVKTCLLILQSIQVAMPQGAKVVVKIAEGRRIIHAIGPKVTFDEALWSTLTHKQIAPDIPPKHVQFAILQALDLPLQLHHSATEMTVSF</sequence>
<feature type="domain" description="Histidine phosphotransferase ChpT C-terminal" evidence="1">
    <location>
        <begin position="98"/>
        <end position="185"/>
    </location>
</feature>
<dbReference type="Gene3D" id="3.30.565.10">
    <property type="entry name" value="Histidine kinase-like ATPase, C-terminal domain"/>
    <property type="match status" value="1"/>
</dbReference>
<dbReference type="AlphaFoldDB" id="A0AAN0RIP2"/>
<gene>
    <name evidence="2" type="ORF">RCA23_c12800</name>
</gene>
<dbReference type="Gene3D" id="1.10.287.130">
    <property type="match status" value="1"/>
</dbReference>